<evidence type="ECO:0000256" key="3">
    <source>
        <dbReference type="ARBA" id="ARBA00023237"/>
    </source>
</evidence>
<dbReference type="SUPFAM" id="SSF82171">
    <property type="entry name" value="DPP6 N-terminal domain-like"/>
    <property type="match status" value="1"/>
</dbReference>
<gene>
    <name evidence="6" type="ordered locus">Fleli_2220</name>
</gene>
<keyword evidence="3" id="KW-0998">Cell outer membrane</keyword>
<sequence precursor="true">MKKIIVIILLILINIPFCFAQIGYNEKEYFLNGKEDFKNAKYRSALYYFEEIKTENNLNQDAKYYAAICKLHLHLQEQALRELKAVDTNHLKENTHYLYWLAEAYFLNEEFGHALKILKIYAEHNEKGRIETYDRLLSHLKTALELYERPENYIVRNMGQHVNSPFHDFGVSKMPFSDNLIYSSNRLTFKEKITDRYDTEILTLYNAKIEKEGTVKEIEQWNKSESLDAQFSVLQILKYEFTSSDKTFLISQNGDLKTLKREKGVWQTPQLFSQRLSEEKGIQEYACLSKDKNILVFASDYKSKGNYELFVSRRESTKNDFEKPVLLDKINSKSNEVTPFLDKNNTLYFSSNRENSAGGFDIFKAEFDTASKEWTEPLILPYPINSVADELYFSIDNSNNQRNQLGYFVSNRINGQGGDDIYEVFFFDSVEVKGQFRERTIKQNPVQNADISFKSTNYAIDSAIFQTKTDEDGNYKINIPINLKSKVKEEKQVNSNYEIQKKKETVFDIEISYQNKLAYQDQISLNPYLLAQRNFKNYVINAYLYVEEEEVYQNENQSKNIKLLQKLVDNLAINKGKSITLRNIYFENGNAILKTESYQMLEELATFLNENQSLNLEIIGHTDNVGSASQNLILSKERAQSVIDFLVNKGVEKTRLKANGYGQERPIASNDDEKEGRELNRRIEVRVLE</sequence>
<proteinExistence type="predicted"/>
<dbReference type="STRING" id="880071.Fleli_2220"/>
<name>I4AKW3_BERLS</name>
<dbReference type="PRINTS" id="PR01021">
    <property type="entry name" value="OMPADOMAIN"/>
</dbReference>
<keyword evidence="2 4" id="KW-0472">Membrane</keyword>
<comment type="subcellular location">
    <subcellularLocation>
        <location evidence="1">Cell outer membrane</location>
    </subcellularLocation>
</comment>
<protein>
    <submittedName>
        <fullName evidence="6">Outer membrane protein/peptidoglycan-associated (Lipo)protein</fullName>
    </submittedName>
</protein>
<dbReference type="InterPro" id="IPR011659">
    <property type="entry name" value="WD40"/>
</dbReference>
<dbReference type="CDD" id="cd07185">
    <property type="entry name" value="OmpA_C-like"/>
    <property type="match status" value="1"/>
</dbReference>
<dbReference type="eggNOG" id="COG0457">
    <property type="taxonomic scope" value="Bacteria"/>
</dbReference>
<dbReference type="SUPFAM" id="SSF103088">
    <property type="entry name" value="OmpA-like"/>
    <property type="match status" value="1"/>
</dbReference>
<evidence type="ECO:0000256" key="2">
    <source>
        <dbReference type="ARBA" id="ARBA00023136"/>
    </source>
</evidence>
<evidence type="ECO:0000256" key="1">
    <source>
        <dbReference type="ARBA" id="ARBA00004442"/>
    </source>
</evidence>
<dbReference type="InterPro" id="IPR011990">
    <property type="entry name" value="TPR-like_helical_dom_sf"/>
</dbReference>
<dbReference type="Pfam" id="PF07676">
    <property type="entry name" value="PD40"/>
    <property type="match status" value="1"/>
</dbReference>
<dbReference type="Pfam" id="PF00691">
    <property type="entry name" value="OmpA"/>
    <property type="match status" value="1"/>
</dbReference>
<dbReference type="GO" id="GO:0009279">
    <property type="term" value="C:cell outer membrane"/>
    <property type="evidence" value="ECO:0007669"/>
    <property type="project" value="UniProtKB-SubCell"/>
</dbReference>
<reference evidence="7" key="1">
    <citation type="submission" date="2012-06" db="EMBL/GenBank/DDBJ databases">
        <title>The complete genome of Flexibacter litoralis DSM 6794.</title>
        <authorList>
            <person name="Lucas S."/>
            <person name="Copeland A."/>
            <person name="Lapidus A."/>
            <person name="Glavina del Rio T."/>
            <person name="Dalin E."/>
            <person name="Tice H."/>
            <person name="Bruce D."/>
            <person name="Goodwin L."/>
            <person name="Pitluck S."/>
            <person name="Peters L."/>
            <person name="Ovchinnikova G."/>
            <person name="Lu M."/>
            <person name="Kyrpides N."/>
            <person name="Mavromatis K."/>
            <person name="Ivanova N."/>
            <person name="Brettin T."/>
            <person name="Detter J.C."/>
            <person name="Han C."/>
            <person name="Larimer F."/>
            <person name="Land M."/>
            <person name="Hauser L."/>
            <person name="Markowitz V."/>
            <person name="Cheng J.-F."/>
            <person name="Hugenholtz P."/>
            <person name="Woyke T."/>
            <person name="Wu D."/>
            <person name="Spring S."/>
            <person name="Lang E."/>
            <person name="Kopitz M."/>
            <person name="Brambilla E."/>
            <person name="Klenk H.-P."/>
            <person name="Eisen J.A."/>
        </authorList>
    </citation>
    <scope>NUCLEOTIDE SEQUENCE [LARGE SCALE GENOMIC DNA]</scope>
    <source>
        <strain evidence="7">ATCC 23117 / DSM 6794 / NBRC 15988 / NCIMB 1366 / Sio-4</strain>
    </source>
</reference>
<dbReference type="KEGG" id="fli:Fleli_2220"/>
<dbReference type="OrthoDB" id="1488841at2"/>
<evidence type="ECO:0000256" key="4">
    <source>
        <dbReference type="PROSITE-ProRule" id="PRU00473"/>
    </source>
</evidence>
<dbReference type="AlphaFoldDB" id="I4AKW3"/>
<dbReference type="SUPFAM" id="SSF48452">
    <property type="entry name" value="TPR-like"/>
    <property type="match status" value="1"/>
</dbReference>
<organism evidence="6 7">
    <name type="scientific">Bernardetia litoralis (strain ATCC 23117 / DSM 6794 / NBRC 15988 / NCIMB 1366 / Fx l1 / Sio-4)</name>
    <name type="common">Flexibacter litoralis</name>
    <dbReference type="NCBI Taxonomy" id="880071"/>
    <lineage>
        <taxon>Bacteria</taxon>
        <taxon>Pseudomonadati</taxon>
        <taxon>Bacteroidota</taxon>
        <taxon>Cytophagia</taxon>
        <taxon>Cytophagales</taxon>
        <taxon>Bernardetiaceae</taxon>
        <taxon>Bernardetia</taxon>
    </lineage>
</organism>
<dbReference type="InterPro" id="IPR006665">
    <property type="entry name" value="OmpA-like"/>
</dbReference>
<dbReference type="Proteomes" id="UP000006054">
    <property type="component" value="Chromosome"/>
</dbReference>
<dbReference type="InterPro" id="IPR006664">
    <property type="entry name" value="OMP_bac"/>
</dbReference>
<feature type="domain" description="OmpA-like" evidence="5">
    <location>
        <begin position="575"/>
        <end position="689"/>
    </location>
</feature>
<dbReference type="HOGENOM" id="CLU_399420_0_0_10"/>
<keyword evidence="7" id="KW-1185">Reference proteome</keyword>
<dbReference type="InterPro" id="IPR036737">
    <property type="entry name" value="OmpA-like_sf"/>
</dbReference>
<evidence type="ECO:0000313" key="6">
    <source>
        <dbReference type="EMBL" id="AFM04598.1"/>
    </source>
</evidence>
<accession>I4AKW3</accession>
<dbReference type="eggNOG" id="COG2885">
    <property type="taxonomic scope" value="Bacteria"/>
</dbReference>
<dbReference type="PANTHER" id="PTHR30329:SF21">
    <property type="entry name" value="LIPOPROTEIN YIAD-RELATED"/>
    <property type="match status" value="1"/>
</dbReference>
<dbReference type="Gene3D" id="3.30.1330.60">
    <property type="entry name" value="OmpA-like domain"/>
    <property type="match status" value="1"/>
</dbReference>
<evidence type="ECO:0000313" key="7">
    <source>
        <dbReference type="Proteomes" id="UP000006054"/>
    </source>
</evidence>
<dbReference type="PROSITE" id="PS51123">
    <property type="entry name" value="OMPA_2"/>
    <property type="match status" value="1"/>
</dbReference>
<evidence type="ECO:0000259" key="5">
    <source>
        <dbReference type="PROSITE" id="PS51123"/>
    </source>
</evidence>
<dbReference type="RefSeq" id="WP_014798045.1">
    <property type="nucleotide sequence ID" value="NC_018018.1"/>
</dbReference>
<dbReference type="InterPro" id="IPR050330">
    <property type="entry name" value="Bact_OuterMem_StrucFunc"/>
</dbReference>
<dbReference type="EMBL" id="CP003345">
    <property type="protein sequence ID" value="AFM04598.1"/>
    <property type="molecule type" value="Genomic_DNA"/>
</dbReference>
<dbReference type="PANTHER" id="PTHR30329">
    <property type="entry name" value="STATOR ELEMENT OF FLAGELLAR MOTOR COMPLEX"/>
    <property type="match status" value="1"/>
</dbReference>